<feature type="compositionally biased region" description="Basic and acidic residues" evidence="6">
    <location>
        <begin position="785"/>
        <end position="819"/>
    </location>
</feature>
<keyword evidence="2" id="KW-0677">Repeat</keyword>
<dbReference type="SMART" id="SM00361">
    <property type="entry name" value="RRM_1"/>
    <property type="match status" value="3"/>
</dbReference>
<dbReference type="EMBL" id="JAMQYH010000001">
    <property type="protein sequence ID" value="KAJ1701137.1"/>
    <property type="molecule type" value="Genomic_DNA"/>
</dbReference>
<comment type="subcellular location">
    <subcellularLocation>
        <location evidence="1">Nucleus</location>
    </subcellularLocation>
</comment>
<dbReference type="CDD" id="cd12414">
    <property type="entry name" value="RRM2_RBM28_like"/>
    <property type="match status" value="1"/>
</dbReference>
<evidence type="ECO:0000256" key="2">
    <source>
        <dbReference type="ARBA" id="ARBA00022737"/>
    </source>
</evidence>
<dbReference type="Pfam" id="PF00076">
    <property type="entry name" value="RRM_1"/>
    <property type="match status" value="3"/>
</dbReference>
<dbReference type="InterPro" id="IPR003954">
    <property type="entry name" value="RRM_euk-type"/>
</dbReference>
<dbReference type="SUPFAM" id="SSF54928">
    <property type="entry name" value="RNA-binding domain, RBD"/>
    <property type="match status" value="3"/>
</dbReference>
<feature type="compositionally biased region" description="Polar residues" evidence="6">
    <location>
        <begin position="831"/>
        <end position="840"/>
    </location>
</feature>
<feature type="compositionally biased region" description="Acidic residues" evidence="6">
    <location>
        <begin position="383"/>
        <end position="400"/>
    </location>
</feature>
<dbReference type="CDD" id="cd12415">
    <property type="entry name" value="RRM3_RBM28_like"/>
    <property type="match status" value="1"/>
</dbReference>
<dbReference type="GO" id="GO:0003729">
    <property type="term" value="F:mRNA binding"/>
    <property type="evidence" value="ECO:0007669"/>
    <property type="project" value="TreeGrafter"/>
</dbReference>
<feature type="domain" description="RRM" evidence="7">
    <location>
        <begin position="24"/>
        <end position="102"/>
    </location>
</feature>
<feature type="domain" description="RRM" evidence="7">
    <location>
        <begin position="527"/>
        <end position="610"/>
    </location>
</feature>
<organism evidence="8 9">
    <name type="scientific">Rhynchospora breviuscula</name>
    <dbReference type="NCBI Taxonomy" id="2022672"/>
    <lineage>
        <taxon>Eukaryota</taxon>
        <taxon>Viridiplantae</taxon>
        <taxon>Streptophyta</taxon>
        <taxon>Embryophyta</taxon>
        <taxon>Tracheophyta</taxon>
        <taxon>Spermatophyta</taxon>
        <taxon>Magnoliopsida</taxon>
        <taxon>Liliopsida</taxon>
        <taxon>Poales</taxon>
        <taxon>Cyperaceae</taxon>
        <taxon>Cyperoideae</taxon>
        <taxon>Rhynchosporeae</taxon>
        <taxon>Rhynchospora</taxon>
    </lineage>
</organism>
<evidence type="ECO:0000256" key="6">
    <source>
        <dbReference type="SAM" id="MobiDB-lite"/>
    </source>
</evidence>
<keyword evidence="9" id="KW-1185">Reference proteome</keyword>
<comment type="caution">
    <text evidence="8">The sequence shown here is derived from an EMBL/GenBank/DDBJ whole genome shotgun (WGS) entry which is preliminary data.</text>
</comment>
<dbReference type="Gene3D" id="3.30.70.330">
    <property type="match status" value="4"/>
</dbReference>
<sequence length="984" mass="108875">MGKRKRNENAEAAKDGDGAPHCPATIFVSNLPYTFKSSELEEVFSEVGPVRRCFMVMQKGSEISRGFGFVQFAAVPDALRAIELKNGHEIAGRKIRVKLAMHRAPLEQRMQKAKNVETGDTDSKKEMEVAPKVSTSPVTQTPALAAAPTAVPDKPVVVKESKLPLKECPGDNKSKSSDKQRVARTVIFGGLNSEAAVEVFRLAGQIGTIVSINYPLPKEELEKHGLARDGCTLEASALLFESVKAAIECVKKLHQKEVKGHHVWARQLGGEGSKTRKWRVIIRNLPFKVKEVQIKELFSSAGFVWDVTIPHKSSEGISKGFAFVSFTSKQHAENAIKNINGRSFLKRTVAVDWSLPKKVYDGATKSTTSGDGLGDENASVIDTDSESSDLEETVEDDLDVENNGTQDFGTEAEVSRKVLESLIKSSGAQSETPNEGSDVEGSTESDELEIEEETQVQKGNTHQSKDGKTKKTVEGEEIQVQKGNTHQNKDGKAKKIGGSEEIQVQKGNTHQSNDVKATKSGDGDLDRTVFINNLPFDATKEEVIEKFSLFGKVESFLPVLHKVTKRPRGTGFLKFSAPSAADAAVTASNAAPGLGIVIKGRALKVTKAIDKETAQKKEADKAKSEVQDRRNLYLAKEGEILPGTPASEGVSEADMKKRETAAKRKAEMLQSPKFHVSKTRLIIYNLPKNMTPKDVKKLCIDAVLSRASKQRPVINKVDILKNDKKKGEPRANKHSRGVAFVDFKEHQHAIVALRVLNNNPETFGPDRRPIVEFALENIEKLRLQNMRKESAKEKQNKPLKDKKDKAEQMSSDKKPDGKRAPKRAKKDKAQNRTSNDNNEVGVSAKEETKKVERVPKNEKGNKNATKFQDDKKGPKEKVQHGEKFGGKQTKDVGKLLSDHVQKNAPNETTVLKKRKENPEDGQNMNKRRKQKKKASSGEEVVDKLDMLIEQYRSKFRNNQDNNNKTKDASKTGHGEVRRWFESSA</sequence>
<dbReference type="GO" id="GO:0005634">
    <property type="term" value="C:nucleus"/>
    <property type="evidence" value="ECO:0007669"/>
    <property type="project" value="UniProtKB-SubCell"/>
</dbReference>
<feature type="region of interest" description="Disordered" evidence="6">
    <location>
        <begin position="110"/>
        <end position="140"/>
    </location>
</feature>
<name>A0A9Q0CWT9_9POAL</name>
<dbReference type="PROSITE" id="PS50102">
    <property type="entry name" value="RRM"/>
    <property type="match status" value="4"/>
</dbReference>
<dbReference type="SMART" id="SM00360">
    <property type="entry name" value="RRM"/>
    <property type="match status" value="5"/>
</dbReference>
<feature type="compositionally biased region" description="Basic and acidic residues" evidence="6">
    <location>
        <begin position="463"/>
        <end position="474"/>
    </location>
</feature>
<feature type="compositionally biased region" description="Acidic residues" evidence="6">
    <location>
        <begin position="437"/>
        <end position="454"/>
    </location>
</feature>
<feature type="domain" description="RRM" evidence="7">
    <location>
        <begin position="278"/>
        <end position="356"/>
    </location>
</feature>
<dbReference type="FunFam" id="3.30.70.330:FF:000182">
    <property type="entry name" value="RNA-binding motif protein 28"/>
    <property type="match status" value="1"/>
</dbReference>
<dbReference type="InterPro" id="IPR000504">
    <property type="entry name" value="RRM_dom"/>
</dbReference>
<keyword evidence="3 5" id="KW-0694">RNA-binding</keyword>
<dbReference type="CDD" id="cd12416">
    <property type="entry name" value="RRM4_RBM28_like"/>
    <property type="match status" value="1"/>
</dbReference>
<dbReference type="PANTHER" id="PTHR48039:SF5">
    <property type="entry name" value="RNA-BINDING PROTEIN 28"/>
    <property type="match status" value="1"/>
</dbReference>
<feature type="compositionally biased region" description="Basic and acidic residues" evidence="6">
    <location>
        <begin position="844"/>
        <end position="901"/>
    </location>
</feature>
<evidence type="ECO:0000256" key="1">
    <source>
        <dbReference type="ARBA" id="ARBA00004123"/>
    </source>
</evidence>
<dbReference type="Proteomes" id="UP001151287">
    <property type="component" value="Unassembled WGS sequence"/>
</dbReference>
<feature type="region of interest" description="Disordered" evidence="6">
    <location>
        <begin position="364"/>
        <end position="494"/>
    </location>
</feature>
<dbReference type="AlphaFoldDB" id="A0A9Q0CWT9"/>
<dbReference type="InterPro" id="IPR012677">
    <property type="entry name" value="Nucleotide-bd_a/b_plait_sf"/>
</dbReference>
<dbReference type="PANTHER" id="PTHR48039">
    <property type="entry name" value="RNA-BINDING MOTIF PROTEIN 14B"/>
    <property type="match status" value="1"/>
</dbReference>
<evidence type="ECO:0000313" key="9">
    <source>
        <dbReference type="Proteomes" id="UP001151287"/>
    </source>
</evidence>
<dbReference type="OrthoDB" id="439808at2759"/>
<dbReference type="CDD" id="cd12413">
    <property type="entry name" value="RRM1_RBM28_like"/>
    <property type="match status" value="1"/>
</dbReference>
<feature type="compositionally biased region" description="Basic and acidic residues" evidence="6">
    <location>
        <begin position="963"/>
        <end position="984"/>
    </location>
</feature>
<evidence type="ECO:0000313" key="8">
    <source>
        <dbReference type="EMBL" id="KAJ1701137.1"/>
    </source>
</evidence>
<reference evidence="8" key="1">
    <citation type="journal article" date="2022" name="Cell">
        <title>Repeat-based holocentromeres influence genome architecture and karyotype evolution.</title>
        <authorList>
            <person name="Hofstatter P.G."/>
            <person name="Thangavel G."/>
            <person name="Lux T."/>
            <person name="Neumann P."/>
            <person name="Vondrak T."/>
            <person name="Novak P."/>
            <person name="Zhang M."/>
            <person name="Costa L."/>
            <person name="Castellani M."/>
            <person name="Scott A."/>
            <person name="Toegelov H."/>
            <person name="Fuchs J."/>
            <person name="Mata-Sucre Y."/>
            <person name="Dias Y."/>
            <person name="Vanzela A.L.L."/>
            <person name="Huettel B."/>
            <person name="Almeida C.C.S."/>
            <person name="Simkova H."/>
            <person name="Souza G."/>
            <person name="Pedrosa-Harand A."/>
            <person name="Macas J."/>
            <person name="Mayer K.F.X."/>
            <person name="Houben A."/>
            <person name="Marques A."/>
        </authorList>
    </citation>
    <scope>NUCLEOTIDE SEQUENCE</scope>
    <source>
        <strain evidence="8">RhyBre1mFocal</strain>
    </source>
</reference>
<dbReference type="InterPro" id="IPR051945">
    <property type="entry name" value="RRM_MRD1_RNA_proc_ribogen"/>
</dbReference>
<gene>
    <name evidence="8" type="ORF">LUZ63_000916</name>
</gene>
<feature type="compositionally biased region" description="Polar residues" evidence="6">
    <location>
        <begin position="423"/>
        <end position="435"/>
    </location>
</feature>
<dbReference type="InterPro" id="IPR035979">
    <property type="entry name" value="RBD_domain_sf"/>
</dbReference>
<proteinExistence type="predicted"/>
<feature type="compositionally biased region" description="Basic residues" evidence="6">
    <location>
        <begin position="925"/>
        <end position="934"/>
    </location>
</feature>
<keyword evidence="4" id="KW-0539">Nucleus</keyword>
<feature type="compositionally biased region" description="Basic and acidic residues" evidence="6">
    <location>
        <begin position="110"/>
        <end position="129"/>
    </location>
</feature>
<feature type="domain" description="RRM" evidence="7">
    <location>
        <begin position="679"/>
        <end position="776"/>
    </location>
</feature>
<feature type="region of interest" description="Disordered" evidence="6">
    <location>
        <begin position="785"/>
        <end position="984"/>
    </location>
</feature>
<protein>
    <recommendedName>
        <fullName evidence="7">RRM domain-containing protein</fullName>
    </recommendedName>
</protein>
<evidence type="ECO:0000259" key="7">
    <source>
        <dbReference type="PROSITE" id="PS50102"/>
    </source>
</evidence>
<evidence type="ECO:0000256" key="4">
    <source>
        <dbReference type="ARBA" id="ARBA00023242"/>
    </source>
</evidence>
<evidence type="ECO:0000256" key="5">
    <source>
        <dbReference type="PROSITE-ProRule" id="PRU00176"/>
    </source>
</evidence>
<evidence type="ECO:0000256" key="3">
    <source>
        <dbReference type="ARBA" id="ARBA00022884"/>
    </source>
</evidence>
<accession>A0A9Q0CWT9</accession>